<evidence type="ECO:0000313" key="2">
    <source>
        <dbReference type="Proteomes" id="UP001629249"/>
    </source>
</evidence>
<dbReference type="Proteomes" id="UP001629249">
    <property type="component" value="Unassembled WGS sequence"/>
</dbReference>
<protein>
    <recommendedName>
        <fullName evidence="3">Osmotically inducible lipoprotein OsmE</fullName>
    </recommendedName>
</protein>
<evidence type="ECO:0000313" key="1">
    <source>
        <dbReference type="EMBL" id="MFL9884184.1"/>
    </source>
</evidence>
<accession>A0ABW8ZLQ8</accession>
<evidence type="ECO:0008006" key="3">
    <source>
        <dbReference type="Google" id="ProtNLM"/>
    </source>
</evidence>
<gene>
    <name evidence="1" type="ORF">PQR66_14175</name>
</gene>
<sequence length="166" mass="18090">MPVADATFGTRAGVRINADLPIPAGRWISLLSHEYRLYSFRRKHLGIQAVLIFNICTRTPIMNKMRLTTVMLTSAVVVGLAACGTTQLNTIDVQNSTAKTLGLASSDELTISNVQYGQHNALGGVPVTYDATTAKGRRFSCSVFMIPGLTPINPPTYNNWECHPHT</sequence>
<comment type="caution">
    <text evidence="1">The sequence shown here is derived from an EMBL/GenBank/DDBJ whole genome shotgun (WGS) entry which is preliminary data.</text>
</comment>
<organism evidence="1 2">
    <name type="scientific">Paraburkholderia agricolaris</name>
    <dbReference type="NCBI Taxonomy" id="2152888"/>
    <lineage>
        <taxon>Bacteria</taxon>
        <taxon>Pseudomonadati</taxon>
        <taxon>Pseudomonadota</taxon>
        <taxon>Betaproteobacteria</taxon>
        <taxon>Burkholderiales</taxon>
        <taxon>Burkholderiaceae</taxon>
        <taxon>Paraburkholderia</taxon>
    </lineage>
</organism>
<dbReference type="RefSeq" id="WP_408328763.1">
    <property type="nucleotide sequence ID" value="NZ_JAQQFH010000007.1"/>
</dbReference>
<dbReference type="EMBL" id="JAQQFN010000009">
    <property type="protein sequence ID" value="MFL9884184.1"/>
    <property type="molecule type" value="Genomic_DNA"/>
</dbReference>
<reference evidence="1 2" key="1">
    <citation type="journal article" date="2024" name="Chem. Sci.">
        <title>Discovery of megapolipeptins by genome mining of a Burkholderiales bacteria collection.</title>
        <authorList>
            <person name="Paulo B.S."/>
            <person name="Recchia M.J.J."/>
            <person name="Lee S."/>
            <person name="Fergusson C.H."/>
            <person name="Romanowski S.B."/>
            <person name="Hernandez A."/>
            <person name="Krull N."/>
            <person name="Liu D.Y."/>
            <person name="Cavanagh H."/>
            <person name="Bos A."/>
            <person name="Gray C.A."/>
            <person name="Murphy B.T."/>
            <person name="Linington R.G."/>
            <person name="Eustaquio A.S."/>
        </authorList>
    </citation>
    <scope>NUCLEOTIDE SEQUENCE [LARGE SCALE GENOMIC DNA]</scope>
    <source>
        <strain evidence="1 2">RL16-012-BIC-B</strain>
    </source>
</reference>
<proteinExistence type="predicted"/>
<name>A0ABW8ZLQ8_9BURK</name>
<keyword evidence="2" id="KW-1185">Reference proteome</keyword>